<keyword evidence="1" id="KW-0687">Ribonucleoprotein</keyword>
<dbReference type="Proteomes" id="UP000019262">
    <property type="component" value="Chromosome"/>
</dbReference>
<dbReference type="EMBL" id="CP005829">
    <property type="protein sequence ID" value="AHH08464.1"/>
    <property type="molecule type" value="Genomic_DNA"/>
</dbReference>
<organism evidence="1 2">
    <name type="scientific">Borrelia anserina BA2</name>
    <dbReference type="NCBI Taxonomy" id="1313293"/>
    <lineage>
        <taxon>Bacteria</taxon>
        <taxon>Pseudomonadati</taxon>
        <taxon>Spirochaetota</taxon>
        <taxon>Spirochaetia</taxon>
        <taxon>Spirochaetales</taxon>
        <taxon>Borreliaceae</taxon>
        <taxon>Borrelia</taxon>
    </lineage>
</organism>
<keyword evidence="1" id="KW-0689">Ribosomal protein</keyword>
<reference evidence="1 2" key="1">
    <citation type="submission" date="2013-04" db="EMBL/GenBank/DDBJ databases">
        <title>Comparative Genomics of Relapsing Fever Spirochetes.</title>
        <authorList>
            <person name="Schwan T.G."/>
            <person name="Raffel S.J."/>
            <person name="Porcella S.F."/>
            <person name="Martens C.A."/>
            <person name="Bruno D.P."/>
            <person name="Rickefs S.M."/>
            <person name="Barbian K.B."/>
        </authorList>
    </citation>
    <scope>NUCLEOTIDE SEQUENCE [LARGE SCALE GENOMIC DNA]</scope>
    <source>
        <strain evidence="1 2">BA2</strain>
    </source>
</reference>
<gene>
    <name evidence="1" type="ORF">BAN_0066601</name>
</gene>
<dbReference type="GO" id="GO:0005840">
    <property type="term" value="C:ribosome"/>
    <property type="evidence" value="ECO:0007669"/>
    <property type="project" value="UniProtKB-KW"/>
</dbReference>
<sequence>MIGMMIKIKDRKSLNDDNFSKEKLEVGSKANSDFKKKNGSDV</sequence>
<protein>
    <submittedName>
        <fullName evidence="1">SSU ribosomal protein S3P</fullName>
    </submittedName>
</protein>
<proteinExistence type="predicted"/>
<evidence type="ECO:0000313" key="1">
    <source>
        <dbReference type="EMBL" id="AHH08464.1"/>
    </source>
</evidence>
<dbReference type="PATRIC" id="fig|1313293.3.peg.508"/>
<accession>W5SMS0</accession>
<name>W5SMS0_BORAN</name>
<dbReference type="HOGENOM" id="CLU_3248028_0_0_12"/>
<dbReference type="AlphaFoldDB" id="W5SMS0"/>
<evidence type="ECO:0000313" key="2">
    <source>
        <dbReference type="Proteomes" id="UP000019262"/>
    </source>
</evidence>